<organism evidence="1 2">
    <name type="scientific">Paenibacillus silagei</name>
    <dbReference type="NCBI Taxonomy" id="1670801"/>
    <lineage>
        <taxon>Bacteria</taxon>
        <taxon>Bacillati</taxon>
        <taxon>Bacillota</taxon>
        <taxon>Bacilli</taxon>
        <taxon>Bacillales</taxon>
        <taxon>Paenibacillaceae</taxon>
        <taxon>Paenibacillus</taxon>
    </lineage>
</organism>
<accession>A0ABS4NJ76</accession>
<name>A0ABS4NJ76_9BACL</name>
<evidence type="ECO:0000313" key="2">
    <source>
        <dbReference type="Proteomes" id="UP000773462"/>
    </source>
</evidence>
<sequence length="468" mass="54077">MEAKLTTLRTEIEKSLSRSGHNLASFAKVSGLNRGSLSAILHGNPPKPISLGQLDAMIRAFGFPEGWLYPLYVDECFSEERISRRRIEPFLVKCAEMGKQQCIEEVLRRIMEYQRPLDIIYRVAERLFCSGKVQESIVFYKLIVDHEQDSYSERMAISQYRIFMSLQSTPDVDMEQKLRAVISFEPYRGLLPEEMQLDGLLKLAKVCFALHRWKDVEKFADELRALASGIYREELRRSKGKRAEAFQAERPLVVYYGHGYLMKASALTKQGEYQQAKKYTAGYADLGWFEMLDDEGRSSVDSFKLFATANGFTLEILMGNISVLPSYIAFLSEHPGEILSGMVIIMESANRFGFSADAVMSRFSREMLRFEQFQDTINVDRVYRLYYQIAIYHISRKQYAKGIDYIIHCLRLTIRLNSGKDFINCVTLFELNRDYASDTQQNAYRELIREVRAHEEITVDDGQRFGIV</sequence>
<gene>
    <name evidence="1" type="ORF">J2Z70_000231</name>
</gene>
<dbReference type="EMBL" id="JAGGLV010000001">
    <property type="protein sequence ID" value="MBP2110092.1"/>
    <property type="molecule type" value="Genomic_DNA"/>
</dbReference>
<reference evidence="1 2" key="1">
    <citation type="submission" date="2021-03" db="EMBL/GenBank/DDBJ databases">
        <title>Genomic Encyclopedia of Type Strains, Phase IV (KMG-IV): sequencing the most valuable type-strain genomes for metagenomic binning, comparative biology and taxonomic classification.</title>
        <authorList>
            <person name="Goeker M."/>
        </authorList>
    </citation>
    <scope>NUCLEOTIDE SEQUENCE [LARGE SCALE GENOMIC DNA]</scope>
    <source>
        <strain evidence="1 2">DSM 101953</strain>
    </source>
</reference>
<protein>
    <submittedName>
        <fullName evidence="1">Transcriptional regulator with XRE-family HTH domain</fullName>
    </submittedName>
</protein>
<comment type="caution">
    <text evidence="1">The sequence shown here is derived from an EMBL/GenBank/DDBJ whole genome shotgun (WGS) entry which is preliminary data.</text>
</comment>
<keyword evidence="2" id="KW-1185">Reference proteome</keyword>
<evidence type="ECO:0000313" key="1">
    <source>
        <dbReference type="EMBL" id="MBP2110092.1"/>
    </source>
</evidence>
<proteinExistence type="predicted"/>
<dbReference type="Proteomes" id="UP000773462">
    <property type="component" value="Unassembled WGS sequence"/>
</dbReference>
<dbReference type="RefSeq" id="WP_036728250.1">
    <property type="nucleotide sequence ID" value="NZ_JAGGLV010000001.1"/>
</dbReference>